<comment type="caution">
    <text evidence="1">The sequence shown here is derived from an EMBL/GenBank/DDBJ whole genome shotgun (WGS) entry which is preliminary data.</text>
</comment>
<dbReference type="AlphaFoldDB" id="A0A2U2MVY5"/>
<reference evidence="1 2" key="1">
    <citation type="submission" date="2018-05" db="EMBL/GenBank/DDBJ databases">
        <title>Spiribacter halobius sp. nov., a moderately halophilic bacterium isolated from marine solar saltern.</title>
        <authorList>
            <person name="Zheng W.-S."/>
            <person name="Lu D.-C."/>
            <person name="Du Z.-J."/>
        </authorList>
    </citation>
    <scope>NUCLEOTIDE SEQUENCE [LARGE SCALE GENOMIC DNA]</scope>
    <source>
        <strain evidence="1 2">E85</strain>
    </source>
</reference>
<dbReference type="RefSeq" id="WP_109680385.1">
    <property type="nucleotide sequence ID" value="NZ_CP086615.1"/>
</dbReference>
<name>A0A2U2MVY5_9GAMM</name>
<dbReference type="InterPro" id="IPR021111">
    <property type="entry name" value="Hexamer_Tyr-coord_heme_pr_HTHP"/>
</dbReference>
<dbReference type="InterPro" id="IPR038125">
    <property type="entry name" value="HTHP_sf"/>
</dbReference>
<protein>
    <recommendedName>
        <fullName evidence="3">Peroxidase</fullName>
    </recommendedName>
</protein>
<dbReference type="Pfam" id="PF11534">
    <property type="entry name" value="HTHP"/>
    <property type="match status" value="1"/>
</dbReference>
<evidence type="ECO:0008006" key="3">
    <source>
        <dbReference type="Google" id="ProtNLM"/>
    </source>
</evidence>
<organism evidence="1 2">
    <name type="scientific">Sediminicurvatus halobius</name>
    <dbReference type="NCBI Taxonomy" id="2182432"/>
    <lineage>
        <taxon>Bacteria</taxon>
        <taxon>Pseudomonadati</taxon>
        <taxon>Pseudomonadota</taxon>
        <taxon>Gammaproteobacteria</taxon>
        <taxon>Chromatiales</taxon>
        <taxon>Ectothiorhodospiraceae</taxon>
        <taxon>Sediminicurvatus</taxon>
    </lineage>
</organism>
<dbReference type="Proteomes" id="UP000245474">
    <property type="component" value="Unassembled WGS sequence"/>
</dbReference>
<proteinExistence type="predicted"/>
<dbReference type="Gene3D" id="6.10.80.10">
    <property type="entry name" value="Hexameric tyrosine-coordinated heme protein (HTHP)"/>
    <property type="match status" value="1"/>
</dbReference>
<accession>A0A2U2MVY5</accession>
<sequence>MDTSNRYRHPAVLALHAVVAATLLALTPLGTVFAQDDSLSLITETPAEGFELAVTLSQRGVATTQTDPEVRKSLRGAYAQDADSLINVSQVIAIHFQTIAAANDYWRED</sequence>
<evidence type="ECO:0000313" key="1">
    <source>
        <dbReference type="EMBL" id="PWG60946.1"/>
    </source>
</evidence>
<keyword evidence="2" id="KW-1185">Reference proteome</keyword>
<dbReference type="OrthoDB" id="72286at2"/>
<evidence type="ECO:0000313" key="2">
    <source>
        <dbReference type="Proteomes" id="UP000245474"/>
    </source>
</evidence>
<dbReference type="EMBL" id="QFFI01000062">
    <property type="protein sequence ID" value="PWG60946.1"/>
    <property type="molecule type" value="Genomic_DNA"/>
</dbReference>
<gene>
    <name evidence="1" type="ORF">DEM34_18950</name>
</gene>